<feature type="compositionally biased region" description="Basic and acidic residues" evidence="1">
    <location>
        <begin position="174"/>
        <end position="195"/>
    </location>
</feature>
<gene>
    <name evidence="2" type="primary">OJ1656_A11.14</name>
</gene>
<reference evidence="2" key="1">
    <citation type="journal article" date="2002" name="Nature">
        <title>The genome sequence and structure of rice chromosome 1.</title>
        <authorList>
            <person name="Sasaki T."/>
            <person name="Matsumoto T."/>
            <person name="Yamamoto K."/>
            <person name="Sakata K."/>
            <person name="Baba T."/>
            <person name="Katayose Y."/>
            <person name="Wu J."/>
            <person name="Niimura Y."/>
            <person name="Cheng Z."/>
            <person name="Nagamura Y."/>
            <person name="Antonio B.A."/>
            <person name="Kanamori H."/>
            <person name="Hosokawa S."/>
            <person name="Masukawa M."/>
            <person name="Arikawa K."/>
            <person name="Chiden Y."/>
            <person name="Hayashi M."/>
            <person name="Okamoto M."/>
            <person name="Ando T."/>
            <person name="Aoki H."/>
            <person name="Arita K."/>
            <person name="Hamada M."/>
            <person name="Harada C."/>
            <person name="Hijishita S."/>
            <person name="Honda M."/>
            <person name="Ichikawa Y."/>
            <person name="Idonuma A."/>
            <person name="Iijima M."/>
            <person name="Ikeda M."/>
            <person name="Ikeno M."/>
            <person name="Itoh S."/>
            <person name="Itoh T."/>
            <person name="Itoh Y."/>
            <person name="Itoh Y."/>
            <person name="Iwabuchi A."/>
            <person name="Kamiya K."/>
            <person name="Karasawa W."/>
            <person name="Katagiri S."/>
            <person name="Kikuta A."/>
            <person name="Kobayashi N."/>
            <person name="Kono I."/>
            <person name="Machita K."/>
            <person name="Maehara T."/>
            <person name="Mizuno H."/>
            <person name="Mizubayashi T."/>
            <person name="Mukai Y."/>
            <person name="Nagasaki H."/>
            <person name="Nakashima M."/>
            <person name="Nakama Y."/>
            <person name="Nakamichi Y."/>
            <person name="Nakamura M."/>
            <person name="Namiki N."/>
            <person name="Negishi M."/>
            <person name="Ohta I."/>
            <person name="Ono N."/>
            <person name="Saji S."/>
            <person name="Sakai K."/>
            <person name="Shibata M."/>
            <person name="Shimokawa T."/>
            <person name="Shomura A."/>
            <person name="Song J."/>
            <person name="Takazaki Y."/>
            <person name="Terasawa K."/>
            <person name="Tsuji K."/>
            <person name="Waki K."/>
            <person name="Yamagata H."/>
            <person name="Yamane H."/>
            <person name="Yoshiki S."/>
            <person name="Yoshihara R."/>
            <person name="Yukawa K."/>
            <person name="Zhong H."/>
            <person name="Iwama H."/>
            <person name="Endo T."/>
            <person name="Ito H."/>
            <person name="Hahn J.H."/>
            <person name="Kim H.I."/>
            <person name="Eun M.Y."/>
            <person name="Yano M."/>
            <person name="Jiang J."/>
            <person name="Gojobori T."/>
        </authorList>
    </citation>
    <scope>NUCLEOTIDE SEQUENCE [LARGE SCALE GENOMIC DNA]</scope>
</reference>
<proteinExistence type="predicted"/>
<name>Q5JLG1_ORYSJ</name>
<dbReference type="HOGENOM" id="CLU_1691298_0_0_1"/>
<accession>Q5JLG1</accession>
<feature type="compositionally biased region" description="Basic residues" evidence="1">
    <location>
        <begin position="68"/>
        <end position="90"/>
    </location>
</feature>
<dbReference type="EMBL" id="AP003448">
    <property type="protein sequence ID" value="BAD87698.1"/>
    <property type="molecule type" value="Genomic_DNA"/>
</dbReference>
<feature type="region of interest" description="Disordered" evidence="1">
    <location>
        <begin position="147"/>
        <end position="166"/>
    </location>
</feature>
<evidence type="ECO:0000256" key="1">
    <source>
        <dbReference type="SAM" id="MobiDB-lite"/>
    </source>
</evidence>
<dbReference type="AlphaFoldDB" id="Q5JLG1"/>
<dbReference type="Proteomes" id="UP000817658">
    <property type="component" value="Chromosome 1"/>
</dbReference>
<feature type="region of interest" description="Disordered" evidence="1">
    <location>
        <begin position="174"/>
        <end position="200"/>
    </location>
</feature>
<evidence type="ECO:0000313" key="2">
    <source>
        <dbReference type="EMBL" id="BAD87698.1"/>
    </source>
</evidence>
<sequence>MSLIHCSDCTVPRHATKMLRRPSAAFPSSVATATYPIQLLSLHLRKRETDCRMNGSGTATHDLAYRRIPSRRRSRTARPRAPRTPRRRRAAAPLSRPVRRWSRTPASPLPMPPMPRRQRMGSRQRWRTGRRRRAAGDDDDAAAAHLAERAAGSGAGPRPTDLLPSRRLACPEKWERKGKEEDPGQGHHGDRERGTDMASAQELLVATNSVVVPYLCDRGGEKVVAGADKGKAGVPN</sequence>
<organism evidence="2">
    <name type="scientific">Oryza sativa subsp. japonica</name>
    <name type="common">Rice</name>
    <dbReference type="NCBI Taxonomy" id="39947"/>
    <lineage>
        <taxon>Eukaryota</taxon>
        <taxon>Viridiplantae</taxon>
        <taxon>Streptophyta</taxon>
        <taxon>Embryophyta</taxon>
        <taxon>Tracheophyta</taxon>
        <taxon>Spermatophyta</taxon>
        <taxon>Magnoliopsida</taxon>
        <taxon>Liliopsida</taxon>
        <taxon>Poales</taxon>
        <taxon>Poaceae</taxon>
        <taxon>BOP clade</taxon>
        <taxon>Oryzoideae</taxon>
        <taxon>Oryzeae</taxon>
        <taxon>Oryzinae</taxon>
        <taxon>Oryza</taxon>
        <taxon>Oryza sativa</taxon>
    </lineage>
</organism>
<feature type="compositionally biased region" description="Basic residues" evidence="1">
    <location>
        <begin position="116"/>
        <end position="133"/>
    </location>
</feature>
<protein>
    <submittedName>
        <fullName evidence="2">Uncharacterized protein OJ1656_A11.14</fullName>
    </submittedName>
</protein>
<feature type="region of interest" description="Disordered" evidence="1">
    <location>
        <begin position="52"/>
        <end position="140"/>
    </location>
</feature>